<dbReference type="PANTHER" id="PTHR33973:SF4">
    <property type="entry name" value="OS07G0153300 PROTEIN"/>
    <property type="match status" value="1"/>
</dbReference>
<dbReference type="Pfam" id="PF05686">
    <property type="entry name" value="Glyco_transf_90"/>
    <property type="match status" value="1"/>
</dbReference>
<name>G7E568_MIXOS</name>
<sequence length="1130" mass="127769">MNASLDGAILAPLLPLASSFTWLDILLPPLLLLVSLKLYDVTRSSNDKPARTKAHVLKCKTAHARFLPRPSTHQFSYTITYLGLDLDALESGELDLEPRLFRWGEKTGFALTKLKPSGYLRSLQDSRADAEQGIKARLLDELATHDVVTSELEVIYMVTMPSFLALDDINPLTTYYCYRRSCDPAKPEELAVVVLEVHNTFGERHLYVLRIGVEEDVQISRGYEHQWTFPRAFFVSPFNDRSGYYRCSVRDPLACRNSISLATALPDEADYDIRLVLLTADKQKKLYASLKGQGLPLTVSSLSRAIISAPLDLLLTTPRISWQAAKLHFSKKLYVYPRPEPHAEAVDRQITGAQEGGKAANVFWQSATSLDLMARDCIIESVKRLDLAPPVELALQLADPDVKPNYACTSPRDGQAVVQTKINCHSPLAFIDILFALNAEAAVLVGSQAERRWDCNNIGAFSSLFRSQPTGFMAGCVSALRRQQAHWYQSFLSTEERATLQDRHPCLFDAQDYGIQMHKWQAFRACYIMAISMFFERLGYWSFRLARARFVPGTEPWRPLNRLIRREDEQIAAEPKRHAPGCDTIALVLGIPAARSRMVSLTSRSSPAHRVAAGVAVLVFIGLVAIPLEAPYKRYRHSALRASRRHQRLLPSTGIRSPHLRDGISRTDYCAQPAARHSNISFGLFESPSVCNLQTVNLDRKTIQCAGPCAEFAQDSWQPAEIVYTSDRDPGVVFASRLTNEDMRDYSIASASPPSHLQKVIVQARSDDEDDEERFYDFAFDRHLTSAQCDEFFPGLFHEADRAASWWNARGGIHRSQIDRGTVASHARILIKRNRLYIKHFRPVTTTRVEAAIALIHEAILSSVEPIPDVELLLHLDDTGNSKPGVPMLVLGRRPSEELLWLMPDFGFYGWPEAIRVGSYIHDYDQTLESETHASWKHKKPTAFWRGASLGLRDRQSLVNNSRPYGWADIAIVDWLKGPKGILNPKQTCAHRYLIHTEGLKAYSGRLKYLLLCRSVSIMRKLDFIQHFHPLLDSSPGSPSQNVIEIEGSDWTALPDRMQMLIADDRTTEEIAHRSYTLFRRYLSPAANDCYWRRVFQRWSEAQRFVPKLTSGSVPYESFDLMKNVTWLPS</sequence>
<dbReference type="EMBL" id="BABT02000148">
    <property type="protein sequence ID" value="GAA97978.1"/>
    <property type="molecule type" value="Genomic_DNA"/>
</dbReference>
<dbReference type="InterPro" id="IPR010775">
    <property type="entry name" value="DUF1365"/>
</dbReference>
<dbReference type="AlphaFoldDB" id="G7E568"/>
<accession>G7E568</accession>
<proteinExistence type="predicted"/>
<dbReference type="Proteomes" id="UP000009131">
    <property type="component" value="Unassembled WGS sequence"/>
</dbReference>
<dbReference type="InParanoid" id="G7E568"/>
<dbReference type="OrthoDB" id="3340520at2759"/>
<dbReference type="PANTHER" id="PTHR33973">
    <property type="entry name" value="OS07G0153300 PROTEIN"/>
    <property type="match status" value="1"/>
</dbReference>
<evidence type="ECO:0000313" key="3">
    <source>
        <dbReference type="Proteomes" id="UP000009131"/>
    </source>
</evidence>
<dbReference type="SMART" id="SM00672">
    <property type="entry name" value="CAP10"/>
    <property type="match status" value="1"/>
</dbReference>
<protein>
    <recommendedName>
        <fullName evidence="1">Glycosyl transferase CAP10 domain-containing protein</fullName>
    </recommendedName>
</protein>
<evidence type="ECO:0000313" key="2">
    <source>
        <dbReference type="EMBL" id="GAA97978.1"/>
    </source>
</evidence>
<comment type="caution">
    <text evidence="2">The sequence shown here is derived from an EMBL/GenBank/DDBJ whole genome shotgun (WGS) entry which is preliminary data.</text>
</comment>
<reference evidence="2 3" key="1">
    <citation type="journal article" date="2011" name="J. Gen. Appl. Microbiol.">
        <title>Draft genome sequencing of the enigmatic basidiomycete Mixia osmundae.</title>
        <authorList>
            <person name="Nishida H."/>
            <person name="Nagatsuka Y."/>
            <person name="Sugiyama J."/>
        </authorList>
    </citation>
    <scope>NUCLEOTIDE SEQUENCE [LARGE SCALE GENOMIC DNA]</scope>
    <source>
        <strain evidence="3">CBS 9802 / IAM 14324 / JCM 22182 / KY 12970</strain>
    </source>
</reference>
<dbReference type="Pfam" id="PF07103">
    <property type="entry name" value="DUF1365"/>
    <property type="match status" value="1"/>
</dbReference>
<evidence type="ECO:0000259" key="1">
    <source>
        <dbReference type="SMART" id="SM00672"/>
    </source>
</evidence>
<keyword evidence="3" id="KW-1185">Reference proteome</keyword>
<dbReference type="InterPro" id="IPR006598">
    <property type="entry name" value="CAP10"/>
</dbReference>
<gene>
    <name evidence="2" type="primary">Mo04658</name>
    <name evidence="2" type="ORF">E5Q_04658</name>
</gene>
<dbReference type="HOGENOM" id="CLU_278987_0_0_1"/>
<organism evidence="2 3">
    <name type="scientific">Mixia osmundae (strain CBS 9802 / IAM 14324 / JCM 22182 / KY 12970)</name>
    <dbReference type="NCBI Taxonomy" id="764103"/>
    <lineage>
        <taxon>Eukaryota</taxon>
        <taxon>Fungi</taxon>
        <taxon>Dikarya</taxon>
        <taxon>Basidiomycota</taxon>
        <taxon>Pucciniomycotina</taxon>
        <taxon>Mixiomycetes</taxon>
        <taxon>Mixiales</taxon>
        <taxon>Mixiaceae</taxon>
        <taxon>Mixia</taxon>
    </lineage>
</organism>
<reference evidence="2 3" key="2">
    <citation type="journal article" date="2012" name="Open Biol.">
        <title>Characteristics of nucleosomes and linker DNA regions on the genome of the basidiomycete Mixia osmundae revealed by mono- and dinucleosome mapping.</title>
        <authorList>
            <person name="Nishida H."/>
            <person name="Kondo S."/>
            <person name="Matsumoto T."/>
            <person name="Suzuki Y."/>
            <person name="Yoshikawa H."/>
            <person name="Taylor T.D."/>
            <person name="Sugiyama J."/>
        </authorList>
    </citation>
    <scope>NUCLEOTIDE SEQUENCE [LARGE SCALE GENOMIC DNA]</scope>
    <source>
        <strain evidence="3">CBS 9802 / IAM 14324 / JCM 22182 / KY 12970</strain>
    </source>
</reference>
<feature type="domain" description="Glycosyl transferase CAP10" evidence="1">
    <location>
        <begin position="866"/>
        <end position="1106"/>
    </location>
</feature>
<dbReference type="eggNOG" id="KOG2458">
    <property type="taxonomic scope" value="Eukaryota"/>
</dbReference>